<dbReference type="NCBIfam" id="NF033532">
    <property type="entry name" value="lone7para_assoc"/>
    <property type="match status" value="1"/>
</dbReference>
<reference evidence="2 3" key="1">
    <citation type="submission" date="2019-06" db="EMBL/GenBank/DDBJ databases">
        <title>Sequencing the genomes of 1000 actinobacteria strains.</title>
        <authorList>
            <person name="Klenk H.-P."/>
        </authorList>
    </citation>
    <scope>NUCLEOTIDE SEQUENCE [LARGE SCALE GENOMIC DNA]</scope>
    <source>
        <strain evidence="2 3">DSM 41695</strain>
    </source>
</reference>
<feature type="region of interest" description="Disordered" evidence="1">
    <location>
        <begin position="253"/>
        <end position="302"/>
    </location>
</feature>
<dbReference type="InterPro" id="IPR047659">
    <property type="entry name" value="T7SS_assoc"/>
</dbReference>
<feature type="region of interest" description="Disordered" evidence="1">
    <location>
        <begin position="1"/>
        <end position="70"/>
    </location>
</feature>
<evidence type="ECO:0008006" key="4">
    <source>
        <dbReference type="Google" id="ProtNLM"/>
    </source>
</evidence>
<evidence type="ECO:0000313" key="2">
    <source>
        <dbReference type="EMBL" id="TWF74013.1"/>
    </source>
</evidence>
<dbReference type="Proteomes" id="UP000316603">
    <property type="component" value="Unassembled WGS sequence"/>
</dbReference>
<feature type="compositionally biased region" description="Basic and acidic residues" evidence="1">
    <location>
        <begin position="60"/>
        <end position="69"/>
    </location>
</feature>
<evidence type="ECO:0000256" key="1">
    <source>
        <dbReference type="SAM" id="MobiDB-lite"/>
    </source>
</evidence>
<accession>A0A561SGQ0</accession>
<proteinExistence type="predicted"/>
<feature type="compositionally biased region" description="Basic and acidic residues" evidence="1">
    <location>
        <begin position="271"/>
        <end position="283"/>
    </location>
</feature>
<sequence>MTSPTASPGDEPTAVRPVPTESGPGPVPTESGAGTAPADRPGTAPEAGAAAQGGPTSVLKGEEGFREPPEDFVAAARLAPDHWLSVIDRHWSGADGEIPPAWAVLGRWRSDLRGEIVEWEVNPDYRPSPDAYGWEPPVSQADAAARIVATGYDREELLALALADTEVAVCVDGAGEPALSEAPDGTPAVAVFSPSPRLAQDELPPHEVMPVTDLLDRLPDGSEVLFLSSSAPVAQLVTEDALRAAAAVVERAAGESDEEWVPSAPGLRPAGLDDLRRLEESLGRDAAVGPAAGPGTGTPDTR</sequence>
<feature type="compositionally biased region" description="Low complexity" evidence="1">
    <location>
        <begin position="285"/>
        <end position="302"/>
    </location>
</feature>
<dbReference type="OrthoDB" id="5164467at2"/>
<dbReference type="AlphaFoldDB" id="A0A561SGQ0"/>
<dbReference type="RefSeq" id="WP_145872334.1">
    <property type="nucleotide sequence ID" value="NZ_BNCE01000028.1"/>
</dbReference>
<evidence type="ECO:0000313" key="3">
    <source>
        <dbReference type="Proteomes" id="UP000316603"/>
    </source>
</evidence>
<dbReference type="EMBL" id="VIWV01000002">
    <property type="protein sequence ID" value="TWF74013.1"/>
    <property type="molecule type" value="Genomic_DNA"/>
</dbReference>
<organism evidence="2 3">
    <name type="scientific">Streptomyces capillispiralis</name>
    <dbReference type="NCBI Taxonomy" id="68182"/>
    <lineage>
        <taxon>Bacteria</taxon>
        <taxon>Bacillati</taxon>
        <taxon>Actinomycetota</taxon>
        <taxon>Actinomycetes</taxon>
        <taxon>Kitasatosporales</taxon>
        <taxon>Streptomycetaceae</taxon>
        <taxon>Streptomyces</taxon>
    </lineage>
</organism>
<gene>
    <name evidence="2" type="ORF">FHX78_1245</name>
</gene>
<protein>
    <recommendedName>
        <fullName evidence="4">Type III secretion system (T3SS) SseB-like protein</fullName>
    </recommendedName>
</protein>
<comment type="caution">
    <text evidence="2">The sequence shown here is derived from an EMBL/GenBank/DDBJ whole genome shotgun (WGS) entry which is preliminary data.</text>
</comment>
<keyword evidence="3" id="KW-1185">Reference proteome</keyword>
<feature type="compositionally biased region" description="Low complexity" evidence="1">
    <location>
        <begin position="41"/>
        <end position="55"/>
    </location>
</feature>
<name>A0A561SGQ0_9ACTN</name>